<sequence length="148" mass="16013">MSALKARLTEAMKDAMRAKESARLGVIRMALAALKQIEVDERVELDDARVLAVLEKLIKQRRESVAAYQSANRADLVAQEQAEIDVLEVFLPARLSDEEVDSLIAAAIAETGAASARDMGKVMNLLRPQIAGRADGAEVSKKVKAKLG</sequence>
<dbReference type="RefSeq" id="WP_130414671.1">
    <property type="nucleotide sequence ID" value="NZ_SHKX01000014.1"/>
</dbReference>
<dbReference type="EMBL" id="SHKX01000014">
    <property type="protein sequence ID" value="RZU38115.1"/>
    <property type="molecule type" value="Genomic_DNA"/>
</dbReference>
<gene>
    <name evidence="1" type="ORF">EV700_2692</name>
</gene>
<dbReference type="Gene3D" id="1.10.10.410">
    <property type="match status" value="1"/>
</dbReference>
<dbReference type="GO" id="GO:0016884">
    <property type="term" value="F:carbon-nitrogen ligase activity, with glutamine as amido-N-donor"/>
    <property type="evidence" value="ECO:0007669"/>
    <property type="project" value="InterPro"/>
</dbReference>
<evidence type="ECO:0000313" key="2">
    <source>
        <dbReference type="Proteomes" id="UP000292423"/>
    </source>
</evidence>
<dbReference type="InterPro" id="IPR042184">
    <property type="entry name" value="YqeY/Aim41_N"/>
</dbReference>
<dbReference type="InterPro" id="IPR019004">
    <property type="entry name" value="YqeY/Aim41"/>
</dbReference>
<keyword evidence="2" id="KW-1185">Reference proteome</keyword>
<dbReference type="AlphaFoldDB" id="A0A4Q7YNA1"/>
<name>A0A4Q7YNA1_9GAMM</name>
<comment type="caution">
    <text evidence="1">The sequence shown here is derived from an EMBL/GenBank/DDBJ whole genome shotgun (WGS) entry which is preliminary data.</text>
</comment>
<organism evidence="1 2">
    <name type="scientific">Fluviicoccus keumensis</name>
    <dbReference type="NCBI Taxonomy" id="1435465"/>
    <lineage>
        <taxon>Bacteria</taxon>
        <taxon>Pseudomonadati</taxon>
        <taxon>Pseudomonadota</taxon>
        <taxon>Gammaproteobacteria</taxon>
        <taxon>Moraxellales</taxon>
        <taxon>Moraxellaceae</taxon>
        <taxon>Fluviicoccus</taxon>
    </lineage>
</organism>
<evidence type="ECO:0008006" key="3">
    <source>
        <dbReference type="Google" id="ProtNLM"/>
    </source>
</evidence>
<dbReference type="Proteomes" id="UP000292423">
    <property type="component" value="Unassembled WGS sequence"/>
</dbReference>
<dbReference type="Pfam" id="PF09424">
    <property type="entry name" value="YqeY"/>
    <property type="match status" value="1"/>
</dbReference>
<protein>
    <recommendedName>
        <fullName evidence="3">Glutamyl-tRNA amidotransferase</fullName>
    </recommendedName>
</protein>
<reference evidence="1 2" key="1">
    <citation type="submission" date="2019-02" db="EMBL/GenBank/DDBJ databases">
        <title>Genomic Encyclopedia of Type Strains, Phase IV (KMG-IV): sequencing the most valuable type-strain genomes for metagenomic binning, comparative biology and taxonomic classification.</title>
        <authorList>
            <person name="Goeker M."/>
        </authorList>
    </citation>
    <scope>NUCLEOTIDE SEQUENCE [LARGE SCALE GENOMIC DNA]</scope>
    <source>
        <strain evidence="1 2">DSM 105135</strain>
    </source>
</reference>
<dbReference type="PANTHER" id="PTHR28055">
    <property type="entry name" value="ALTERED INHERITANCE OF MITOCHONDRIA PROTEIN 41, MITOCHONDRIAL"/>
    <property type="match status" value="1"/>
</dbReference>
<proteinExistence type="predicted"/>
<dbReference type="OrthoDB" id="9788127at2"/>
<dbReference type="PANTHER" id="PTHR28055:SF1">
    <property type="entry name" value="ALTERED INHERITANCE OF MITOCHONDRIA PROTEIN 41, MITOCHONDRIAL"/>
    <property type="match status" value="1"/>
</dbReference>
<dbReference type="Gene3D" id="1.10.1510.10">
    <property type="entry name" value="Uncharacterised protein YqeY/AIM41 PF09424, N-terminal domain"/>
    <property type="match status" value="1"/>
</dbReference>
<accession>A0A4Q7YNA1</accession>
<dbReference type="SUPFAM" id="SSF89095">
    <property type="entry name" value="GatB/YqeY motif"/>
    <property type="match status" value="1"/>
</dbReference>
<evidence type="ECO:0000313" key="1">
    <source>
        <dbReference type="EMBL" id="RZU38115.1"/>
    </source>
</evidence>
<dbReference type="InterPro" id="IPR023168">
    <property type="entry name" value="GatB_Yqey_C_2"/>
</dbReference>
<dbReference type="InterPro" id="IPR003789">
    <property type="entry name" value="Asn/Gln_tRNA_amidoTrase-B-like"/>
</dbReference>